<dbReference type="Pfam" id="PF00781">
    <property type="entry name" value="DAGK_cat"/>
    <property type="match status" value="1"/>
</dbReference>
<protein>
    <recommendedName>
        <fullName evidence="2">DAGKc domain-containing protein</fullName>
    </recommendedName>
</protein>
<dbReference type="AlphaFoldDB" id="A0A017T6A9"/>
<keyword evidence="4" id="KW-1185">Reference proteome</keyword>
<sequence>MRIDVIVNRNARAYRARPSLLARIAAVCASRATLHTTTTLADLHHVARTIVTRGTDLVVISGGDGSHMAGITALATALATAHPAPSAPAATPPSASQASPSPHASAAASSAPPGPPAPSAPSAPPAPFSPALPPIALLPGGTVSTVARNWGISGDPARLLARLLARYHPSLPPPALIQRPTLHLRALTPTAVETRIGFIFGTGLVARFFDHYYASGDPGHLAALKIATRIFAGSFLDDPYARGVLDPLPCTLDIDGRTLAPGAWSLIVVSVVPDLGLSLRVTHRAAEDHDRPHLVATPLPSRQLAPRVTRVLRGLPLGGQGTIDTLVTTARLRAPHGLPYILDGERFHAHDLTVTAGPHLHMPDFLPPRRRPLSLR</sequence>
<comment type="caution">
    <text evidence="3">The sequence shown here is derived from an EMBL/GenBank/DDBJ whole genome shotgun (WGS) entry which is preliminary data.</text>
</comment>
<dbReference type="Gene3D" id="3.40.50.10330">
    <property type="entry name" value="Probable inorganic polyphosphate/atp-NAD kinase, domain 1"/>
    <property type="match status" value="1"/>
</dbReference>
<evidence type="ECO:0000259" key="2">
    <source>
        <dbReference type="Pfam" id="PF00781"/>
    </source>
</evidence>
<proteinExistence type="predicted"/>
<evidence type="ECO:0000313" key="4">
    <source>
        <dbReference type="Proteomes" id="UP000019678"/>
    </source>
</evidence>
<accession>A0A017T6A9</accession>
<reference evidence="3 4" key="1">
    <citation type="submission" date="2013-05" db="EMBL/GenBank/DDBJ databases">
        <title>Genome assembly of Chondromyces apiculatus DSM 436.</title>
        <authorList>
            <person name="Sharma G."/>
            <person name="Khatri I."/>
            <person name="Kaur C."/>
            <person name="Mayilraj S."/>
            <person name="Subramanian S."/>
        </authorList>
    </citation>
    <scope>NUCLEOTIDE SEQUENCE [LARGE SCALE GENOMIC DNA]</scope>
    <source>
        <strain evidence="3 4">DSM 436</strain>
    </source>
</reference>
<dbReference type="SUPFAM" id="SSF111331">
    <property type="entry name" value="NAD kinase/diacylglycerol kinase-like"/>
    <property type="match status" value="1"/>
</dbReference>
<dbReference type="EMBL" id="ASRX01000033">
    <property type="protein sequence ID" value="EYF04532.1"/>
    <property type="molecule type" value="Genomic_DNA"/>
</dbReference>
<evidence type="ECO:0000313" key="3">
    <source>
        <dbReference type="EMBL" id="EYF04532.1"/>
    </source>
</evidence>
<feature type="domain" description="DAGKc" evidence="2">
    <location>
        <begin position="5"/>
        <end position="164"/>
    </location>
</feature>
<dbReference type="eggNOG" id="COG1597">
    <property type="taxonomic scope" value="Bacteria"/>
</dbReference>
<dbReference type="Proteomes" id="UP000019678">
    <property type="component" value="Unassembled WGS sequence"/>
</dbReference>
<dbReference type="STRING" id="1192034.CAP_4500"/>
<dbReference type="GO" id="GO:0016301">
    <property type="term" value="F:kinase activity"/>
    <property type="evidence" value="ECO:0007669"/>
    <property type="project" value="InterPro"/>
</dbReference>
<dbReference type="InterPro" id="IPR001206">
    <property type="entry name" value="Diacylglycerol_kinase_cat_dom"/>
</dbReference>
<dbReference type="RefSeq" id="WP_044244128.1">
    <property type="nucleotide sequence ID" value="NZ_ASRX01000033.1"/>
</dbReference>
<feature type="compositionally biased region" description="Pro residues" evidence="1">
    <location>
        <begin position="112"/>
        <end position="126"/>
    </location>
</feature>
<dbReference type="InterPro" id="IPR016064">
    <property type="entry name" value="NAD/diacylglycerol_kinase_sf"/>
</dbReference>
<name>A0A017T6A9_9BACT</name>
<gene>
    <name evidence="3" type="ORF">CAP_4500</name>
</gene>
<feature type="compositionally biased region" description="Low complexity" evidence="1">
    <location>
        <begin position="83"/>
        <end position="111"/>
    </location>
</feature>
<feature type="region of interest" description="Disordered" evidence="1">
    <location>
        <begin position="83"/>
        <end position="126"/>
    </location>
</feature>
<dbReference type="InterPro" id="IPR017438">
    <property type="entry name" value="ATP-NAD_kinase_N"/>
</dbReference>
<evidence type="ECO:0000256" key="1">
    <source>
        <dbReference type="SAM" id="MobiDB-lite"/>
    </source>
</evidence>
<organism evidence="3 4">
    <name type="scientific">Chondromyces apiculatus DSM 436</name>
    <dbReference type="NCBI Taxonomy" id="1192034"/>
    <lineage>
        <taxon>Bacteria</taxon>
        <taxon>Pseudomonadati</taxon>
        <taxon>Myxococcota</taxon>
        <taxon>Polyangia</taxon>
        <taxon>Polyangiales</taxon>
        <taxon>Polyangiaceae</taxon>
        <taxon>Chondromyces</taxon>
    </lineage>
</organism>